<comment type="caution">
    <text evidence="5">The sequence shown here is derived from an EMBL/GenBank/DDBJ whole genome shotgun (WGS) entry which is preliminary data.</text>
</comment>
<keyword evidence="1" id="KW-0697">Rotamase</keyword>
<protein>
    <submittedName>
        <fullName evidence="5">Uncharacterized protein</fullName>
    </submittedName>
</protein>
<evidence type="ECO:0000259" key="3">
    <source>
        <dbReference type="Pfam" id="PF05697"/>
    </source>
</evidence>
<gene>
    <name evidence="5" type="ORF">COT62_01185</name>
</gene>
<dbReference type="GO" id="GO:0003755">
    <property type="term" value="F:peptidyl-prolyl cis-trans isomerase activity"/>
    <property type="evidence" value="ECO:0007669"/>
    <property type="project" value="UniProtKB-KW"/>
</dbReference>
<dbReference type="Proteomes" id="UP000231198">
    <property type="component" value="Unassembled WGS sequence"/>
</dbReference>
<keyword evidence="2" id="KW-0413">Isomerase</keyword>
<evidence type="ECO:0000256" key="1">
    <source>
        <dbReference type="ARBA" id="ARBA00023110"/>
    </source>
</evidence>
<dbReference type="InterPro" id="IPR008881">
    <property type="entry name" value="Trigger_fac_ribosome-bd_bac"/>
</dbReference>
<dbReference type="AlphaFoldDB" id="A0A2H0WTG7"/>
<dbReference type="EMBL" id="PEZG01000026">
    <property type="protein sequence ID" value="PIS15901.1"/>
    <property type="molecule type" value="Genomic_DNA"/>
</dbReference>
<dbReference type="InterPro" id="IPR036611">
    <property type="entry name" value="Trigger_fac_ribosome-bd_sf"/>
</dbReference>
<reference evidence="6" key="1">
    <citation type="submission" date="2017-09" db="EMBL/GenBank/DDBJ databases">
        <title>Depth-based differentiation of microbial function through sediment-hosted aquifers and enrichment of novel symbionts in the deep terrestrial subsurface.</title>
        <authorList>
            <person name="Probst A.J."/>
            <person name="Ladd B."/>
            <person name="Jarett J.K."/>
            <person name="Geller-Mcgrath D.E."/>
            <person name="Sieber C.M.K."/>
            <person name="Emerson J.B."/>
            <person name="Anantharaman K."/>
            <person name="Thomas B.C."/>
            <person name="Malmstrom R."/>
            <person name="Stieglmeier M."/>
            <person name="Klingl A."/>
            <person name="Woyke T."/>
            <person name="Ryan C.M."/>
            <person name="Banfield J.F."/>
        </authorList>
    </citation>
    <scope>NUCLEOTIDE SEQUENCE [LARGE SCALE GENOMIC DNA]</scope>
</reference>
<name>A0A2H0WTG7_9BACT</name>
<evidence type="ECO:0000313" key="5">
    <source>
        <dbReference type="EMBL" id="PIS15901.1"/>
    </source>
</evidence>
<dbReference type="Gene3D" id="3.30.70.1050">
    <property type="entry name" value="Trigger factor ribosome-binding domain"/>
    <property type="match status" value="1"/>
</dbReference>
<feature type="domain" description="Trigger factor C-terminal" evidence="4">
    <location>
        <begin position="151"/>
        <end position="265"/>
    </location>
</feature>
<evidence type="ECO:0000256" key="2">
    <source>
        <dbReference type="ARBA" id="ARBA00023235"/>
    </source>
</evidence>
<dbReference type="Pfam" id="PF05698">
    <property type="entry name" value="Trigger_C"/>
    <property type="match status" value="1"/>
</dbReference>
<dbReference type="InterPro" id="IPR037041">
    <property type="entry name" value="Trigger_fac_C_sf"/>
</dbReference>
<accession>A0A2H0WTG7</accession>
<dbReference type="SUPFAM" id="SSF102735">
    <property type="entry name" value="Trigger factor ribosome-binding domain"/>
    <property type="match status" value="1"/>
</dbReference>
<evidence type="ECO:0000313" key="6">
    <source>
        <dbReference type="Proteomes" id="UP000231198"/>
    </source>
</evidence>
<dbReference type="SUPFAM" id="SSF109998">
    <property type="entry name" value="Triger factor/SurA peptide-binding domain-like"/>
    <property type="match status" value="1"/>
</dbReference>
<dbReference type="GO" id="GO:0006457">
    <property type="term" value="P:protein folding"/>
    <property type="evidence" value="ECO:0007669"/>
    <property type="project" value="InterPro"/>
</dbReference>
<evidence type="ECO:0000259" key="4">
    <source>
        <dbReference type="Pfam" id="PF05698"/>
    </source>
</evidence>
<dbReference type="InterPro" id="IPR027304">
    <property type="entry name" value="Trigger_fact/SurA_dom_sf"/>
</dbReference>
<dbReference type="InterPro" id="IPR008880">
    <property type="entry name" value="Trigger_fac_C"/>
</dbReference>
<feature type="domain" description="Trigger factor ribosome-binding bacterial" evidence="3">
    <location>
        <begin position="4"/>
        <end position="138"/>
    </location>
</feature>
<proteinExistence type="predicted"/>
<organism evidence="5 6">
    <name type="scientific">Candidatus Roizmanbacteria bacterium CG09_land_8_20_14_0_10_41_9</name>
    <dbReference type="NCBI Taxonomy" id="1974850"/>
    <lineage>
        <taxon>Bacteria</taxon>
        <taxon>Candidatus Roizmaniibacteriota</taxon>
    </lineage>
</organism>
<sequence>MHTYTLKKLQASTIECIVTILKEEVIKESESAFEKLRAELTVEGFRKGKAPKEIAKKQIRKESIYQEMLRSLLPRIYEEIVKKESLKPIVSPKIELVSVKEGEDWKIKITAAEKPPINLGNYKDFIKQAKEKIKKADIWIPGKDSGKQEDTKQKEQENQQKLLNEVMTVLLKNVSVEVPELLIEEELNQRLTRIVDDVQKIGLTVDGYLKSKNITMEDLKSKTRQEIVDTYKLEFILNEIADSEGVKVEKADLDKILSHITDAKERAVAEQNAYFYAAVLRKQKTLDFLLSL</sequence>
<dbReference type="Pfam" id="PF05697">
    <property type="entry name" value="Trigger_N"/>
    <property type="match status" value="1"/>
</dbReference>
<dbReference type="GO" id="GO:0015031">
    <property type="term" value="P:protein transport"/>
    <property type="evidence" value="ECO:0007669"/>
    <property type="project" value="InterPro"/>
</dbReference>
<dbReference type="Gene3D" id="1.10.3120.10">
    <property type="entry name" value="Trigger factor, C-terminal domain"/>
    <property type="match status" value="1"/>
</dbReference>